<dbReference type="Proteomes" id="UP000177801">
    <property type="component" value="Unassembled WGS sequence"/>
</dbReference>
<name>A0A1G1ZCP3_9BACT</name>
<reference evidence="1 2" key="1">
    <citation type="journal article" date="2016" name="Nat. Commun.">
        <title>Thousands of microbial genomes shed light on interconnected biogeochemical processes in an aquifer system.</title>
        <authorList>
            <person name="Anantharaman K."/>
            <person name="Brown C.T."/>
            <person name="Hug L.A."/>
            <person name="Sharon I."/>
            <person name="Castelle C.J."/>
            <person name="Probst A.J."/>
            <person name="Thomas B.C."/>
            <person name="Singh A."/>
            <person name="Wilkins M.J."/>
            <person name="Karaoz U."/>
            <person name="Brodie E.L."/>
            <person name="Williams K.H."/>
            <person name="Hubbard S.S."/>
            <person name="Banfield J.F."/>
        </authorList>
    </citation>
    <scope>NUCLEOTIDE SEQUENCE [LARGE SCALE GENOMIC DNA]</scope>
</reference>
<dbReference type="EMBL" id="MHJD01000023">
    <property type="protein sequence ID" value="OGY62209.1"/>
    <property type="molecule type" value="Genomic_DNA"/>
</dbReference>
<sequence>MLYTRYSQGGIVRKTEEVIRFVKGGGPAYCGRHHGYVDDAYMAEYFDGNEWIELDIGTFHGSAWIRFYKVTFCDMEVEGRPGEHPDPPRGFSLRFFSVEKEELIESESPSYVRTYHEQEPFLFDEDTDTGYLTERLSRCRPVKWGRGEARRMYKWALKRRARELKKARK</sequence>
<evidence type="ECO:0000313" key="1">
    <source>
        <dbReference type="EMBL" id="OGY62209.1"/>
    </source>
</evidence>
<dbReference type="AlphaFoldDB" id="A0A1G1ZCP3"/>
<evidence type="ECO:0000313" key="2">
    <source>
        <dbReference type="Proteomes" id="UP000177801"/>
    </source>
</evidence>
<proteinExistence type="predicted"/>
<comment type="caution">
    <text evidence="1">The sequence shown here is derived from an EMBL/GenBank/DDBJ whole genome shotgun (WGS) entry which is preliminary data.</text>
</comment>
<gene>
    <name evidence="1" type="ORF">A3G58_00085</name>
</gene>
<accession>A0A1G1ZCP3</accession>
<protein>
    <submittedName>
        <fullName evidence="1">Uncharacterized protein</fullName>
    </submittedName>
</protein>
<organism evidence="1 2">
    <name type="scientific">Candidatus Colwellbacteria bacterium RIFCSPLOWO2_12_FULL_46_17</name>
    <dbReference type="NCBI Taxonomy" id="1797695"/>
    <lineage>
        <taxon>Bacteria</taxon>
        <taxon>Candidatus Colwelliibacteriota</taxon>
    </lineage>
</organism>